<keyword evidence="3 8" id="KW-0813">Transport</keyword>
<dbReference type="Pfam" id="PF07690">
    <property type="entry name" value="MFS_1"/>
    <property type="match status" value="1"/>
</dbReference>
<accession>A0A1X6ZY75</accession>
<evidence type="ECO:0000256" key="7">
    <source>
        <dbReference type="ARBA" id="ARBA00023136"/>
    </source>
</evidence>
<feature type="domain" description="Major facilitator superfamily (MFS) profile" evidence="9">
    <location>
        <begin position="5"/>
        <end position="393"/>
    </location>
</feature>
<feature type="transmembrane region" description="Helical" evidence="8">
    <location>
        <begin position="44"/>
        <end position="63"/>
    </location>
</feature>
<dbReference type="RefSeq" id="WP_242665621.1">
    <property type="nucleotide sequence ID" value="NZ_FWFY01000011.1"/>
</dbReference>
<comment type="similarity">
    <text evidence="2 8">Belongs to the major facilitator superfamily. Bcr/CmlA family.</text>
</comment>
<dbReference type="SUPFAM" id="SSF103473">
    <property type="entry name" value="MFS general substrate transporter"/>
    <property type="match status" value="1"/>
</dbReference>
<protein>
    <recommendedName>
        <fullName evidence="8">Bcr/CflA family efflux transporter</fullName>
    </recommendedName>
</protein>
<dbReference type="Proteomes" id="UP000193495">
    <property type="component" value="Unassembled WGS sequence"/>
</dbReference>
<feature type="transmembrane region" description="Helical" evidence="8">
    <location>
        <begin position="99"/>
        <end position="120"/>
    </location>
</feature>
<dbReference type="PANTHER" id="PTHR23502">
    <property type="entry name" value="MAJOR FACILITATOR SUPERFAMILY"/>
    <property type="match status" value="1"/>
</dbReference>
<dbReference type="Gene3D" id="1.20.1720.10">
    <property type="entry name" value="Multidrug resistance protein D"/>
    <property type="match status" value="1"/>
</dbReference>
<dbReference type="AlphaFoldDB" id="A0A1X6ZY75"/>
<dbReference type="EMBL" id="PYGB01000010">
    <property type="protein sequence ID" value="PSK83527.1"/>
    <property type="molecule type" value="Genomic_DNA"/>
</dbReference>
<sequence length="399" mass="41829">MFSPMFRTALVLGLLSAVGPFTIDMYLPGLPGLAADLRVDEAAAQATISAYFLAFGLAQLFYGPFADAAGRKAPVYIGVGVFLVATIGCALAPSLPWLVAFRALQGLGCAALMVVPRAMVRDMYTGHEATRLVAMIMLVISVSPMLAPLSGAIMMTFTGWRGIFWALAVVATLALLLSVFALKETLPEERRRPVRPRLLAASAKRLFRDPTFMALTFVSGFGMASFFVFIASASFVYTQQYGLTPLQFSLAFATNAVGFFGASQFAATLGRRIGLLRMLRLALTGFAVFSLTLLSITAAGYASLPVLMGLLLCGNACLGLVIPTSQVMALDPHGEIAGLASSLGGTLQMMTGGLMVALTGPFFNGTALPMVAVIAGCAVMALGLALVALGRGERTPQPA</sequence>
<reference evidence="11 12" key="1">
    <citation type="submission" date="2017-03" db="EMBL/GenBank/DDBJ databases">
        <authorList>
            <person name="Afonso C.L."/>
            <person name="Miller P.J."/>
            <person name="Scott M.A."/>
            <person name="Spackman E."/>
            <person name="Goraichik I."/>
            <person name="Dimitrov K.M."/>
            <person name="Suarez D.L."/>
            <person name="Swayne D.E."/>
        </authorList>
    </citation>
    <scope>NUCLEOTIDE SEQUENCE [LARGE SCALE GENOMIC DNA]</scope>
    <source>
        <strain evidence="11 12">CECT 8367</strain>
    </source>
</reference>
<dbReference type="Proteomes" id="UP000240624">
    <property type="component" value="Unassembled WGS sequence"/>
</dbReference>
<dbReference type="PANTHER" id="PTHR23502:SF132">
    <property type="entry name" value="POLYAMINE TRANSPORTER 2-RELATED"/>
    <property type="match status" value="1"/>
</dbReference>
<feature type="transmembrane region" description="Helical" evidence="8">
    <location>
        <begin position="306"/>
        <end position="324"/>
    </location>
</feature>
<dbReference type="GO" id="GO:0015385">
    <property type="term" value="F:sodium:proton antiporter activity"/>
    <property type="evidence" value="ECO:0007669"/>
    <property type="project" value="TreeGrafter"/>
</dbReference>
<dbReference type="InterPro" id="IPR011701">
    <property type="entry name" value="MFS"/>
</dbReference>
<evidence type="ECO:0000259" key="9">
    <source>
        <dbReference type="PROSITE" id="PS50850"/>
    </source>
</evidence>
<keyword evidence="4" id="KW-1003">Cell membrane</keyword>
<evidence type="ECO:0000256" key="5">
    <source>
        <dbReference type="ARBA" id="ARBA00022692"/>
    </source>
</evidence>
<evidence type="ECO:0000256" key="2">
    <source>
        <dbReference type="ARBA" id="ARBA00006236"/>
    </source>
</evidence>
<dbReference type="CDD" id="cd17320">
    <property type="entry name" value="MFS_MdfA_MDR_like"/>
    <property type="match status" value="1"/>
</dbReference>
<feature type="transmembrane region" description="Helical" evidence="8">
    <location>
        <begin position="75"/>
        <end position="93"/>
    </location>
</feature>
<reference evidence="10 13" key="2">
    <citation type="submission" date="2018-03" db="EMBL/GenBank/DDBJ databases">
        <title>Genomic Encyclopedia of Archaeal and Bacterial Type Strains, Phase II (KMG-II): from individual species to whole genera.</title>
        <authorList>
            <person name="Goeker M."/>
        </authorList>
    </citation>
    <scope>NUCLEOTIDE SEQUENCE [LARGE SCALE GENOMIC DNA]</scope>
    <source>
        <strain evidence="10 13">DSM 29956</strain>
    </source>
</reference>
<feature type="transmembrane region" description="Helical" evidence="8">
    <location>
        <begin position="370"/>
        <end position="389"/>
    </location>
</feature>
<feature type="transmembrane region" description="Helical" evidence="8">
    <location>
        <begin position="248"/>
        <end position="269"/>
    </location>
</feature>
<dbReference type="PROSITE" id="PS50850">
    <property type="entry name" value="MFS"/>
    <property type="match status" value="1"/>
</dbReference>
<gene>
    <name evidence="11" type="primary">bcr</name>
    <name evidence="10" type="ORF">CLV79_110108</name>
    <name evidence="11" type="ORF">LOS8367_03172</name>
</gene>
<keyword evidence="7 8" id="KW-0472">Membrane</keyword>
<feature type="transmembrane region" description="Helical" evidence="8">
    <location>
        <begin position="281"/>
        <end position="300"/>
    </location>
</feature>
<dbReference type="InterPro" id="IPR020846">
    <property type="entry name" value="MFS_dom"/>
</dbReference>
<feature type="transmembrane region" description="Helical" evidence="8">
    <location>
        <begin position="336"/>
        <end position="358"/>
    </location>
</feature>
<comment type="subcellular location">
    <subcellularLocation>
        <location evidence="8">Cell inner membrane</location>
        <topology evidence="8">Multi-pass membrane protein</topology>
    </subcellularLocation>
    <subcellularLocation>
        <location evidence="1">Cell membrane</location>
        <topology evidence="1">Multi-pass membrane protein</topology>
    </subcellularLocation>
</comment>
<name>A0A1X6ZY75_9RHOB</name>
<comment type="caution">
    <text evidence="8">Lacks conserved residue(s) required for the propagation of feature annotation.</text>
</comment>
<evidence type="ECO:0000256" key="3">
    <source>
        <dbReference type="ARBA" id="ARBA00022448"/>
    </source>
</evidence>
<evidence type="ECO:0000256" key="4">
    <source>
        <dbReference type="ARBA" id="ARBA00022475"/>
    </source>
</evidence>
<keyword evidence="5 8" id="KW-0812">Transmembrane</keyword>
<feature type="transmembrane region" description="Helical" evidence="8">
    <location>
        <begin position="132"/>
        <end position="157"/>
    </location>
</feature>
<evidence type="ECO:0000256" key="1">
    <source>
        <dbReference type="ARBA" id="ARBA00004651"/>
    </source>
</evidence>
<dbReference type="GO" id="GO:0042910">
    <property type="term" value="F:xenobiotic transmembrane transporter activity"/>
    <property type="evidence" value="ECO:0007669"/>
    <property type="project" value="InterPro"/>
</dbReference>
<dbReference type="EMBL" id="FWFY01000011">
    <property type="protein sequence ID" value="SLN64556.1"/>
    <property type="molecule type" value="Genomic_DNA"/>
</dbReference>
<dbReference type="InterPro" id="IPR004812">
    <property type="entry name" value="Efflux_drug-R_Bcr/CmlA"/>
</dbReference>
<dbReference type="GO" id="GO:0005886">
    <property type="term" value="C:plasma membrane"/>
    <property type="evidence" value="ECO:0007669"/>
    <property type="project" value="UniProtKB-SubCell"/>
</dbReference>
<evidence type="ECO:0000313" key="13">
    <source>
        <dbReference type="Proteomes" id="UP000240624"/>
    </source>
</evidence>
<dbReference type="InterPro" id="IPR036259">
    <property type="entry name" value="MFS_trans_sf"/>
</dbReference>
<keyword evidence="6 8" id="KW-1133">Transmembrane helix</keyword>
<evidence type="ECO:0000313" key="11">
    <source>
        <dbReference type="EMBL" id="SLN64556.1"/>
    </source>
</evidence>
<evidence type="ECO:0000313" key="10">
    <source>
        <dbReference type="EMBL" id="PSK83527.1"/>
    </source>
</evidence>
<feature type="transmembrane region" description="Helical" evidence="8">
    <location>
        <begin position="163"/>
        <end position="182"/>
    </location>
</feature>
<organism evidence="11 12">
    <name type="scientific">Limimaricola soesokkakensis</name>
    <dbReference type="NCBI Taxonomy" id="1343159"/>
    <lineage>
        <taxon>Bacteria</taxon>
        <taxon>Pseudomonadati</taxon>
        <taxon>Pseudomonadota</taxon>
        <taxon>Alphaproteobacteria</taxon>
        <taxon>Rhodobacterales</taxon>
        <taxon>Paracoccaceae</taxon>
        <taxon>Limimaricola</taxon>
    </lineage>
</organism>
<dbReference type="NCBIfam" id="TIGR00710">
    <property type="entry name" value="efflux_Bcr_CflA"/>
    <property type="match status" value="1"/>
</dbReference>
<evidence type="ECO:0000313" key="12">
    <source>
        <dbReference type="Proteomes" id="UP000193495"/>
    </source>
</evidence>
<dbReference type="GO" id="GO:1990961">
    <property type="term" value="P:xenobiotic detoxification by transmembrane export across the plasma membrane"/>
    <property type="evidence" value="ECO:0007669"/>
    <property type="project" value="InterPro"/>
</dbReference>
<keyword evidence="13" id="KW-1185">Reference proteome</keyword>
<keyword evidence="8" id="KW-0997">Cell inner membrane</keyword>
<feature type="transmembrane region" description="Helical" evidence="8">
    <location>
        <begin position="212"/>
        <end position="236"/>
    </location>
</feature>
<evidence type="ECO:0000256" key="6">
    <source>
        <dbReference type="ARBA" id="ARBA00022989"/>
    </source>
</evidence>
<evidence type="ECO:0000256" key="8">
    <source>
        <dbReference type="RuleBase" id="RU365088"/>
    </source>
</evidence>
<proteinExistence type="inferred from homology"/>